<feature type="compositionally biased region" description="Polar residues" evidence="4">
    <location>
        <begin position="323"/>
        <end position="332"/>
    </location>
</feature>
<dbReference type="InterPro" id="IPR039781">
    <property type="entry name" value="Rad21/Rec8-like"/>
</dbReference>
<comment type="similarity">
    <text evidence="2">Belongs to the rad21 family.</text>
</comment>
<dbReference type="STRING" id="363999.A0A439DFS9"/>
<evidence type="ECO:0000256" key="4">
    <source>
        <dbReference type="SAM" id="MobiDB-lite"/>
    </source>
</evidence>
<dbReference type="InterPro" id="IPR023093">
    <property type="entry name" value="ScpA-like_C"/>
</dbReference>
<dbReference type="FunFam" id="1.10.10.580:FF:000004">
    <property type="entry name" value="Double-strand-break repair protein rad21"/>
    <property type="match status" value="1"/>
</dbReference>
<dbReference type="Gene3D" id="1.10.10.580">
    <property type="entry name" value="Structural maintenance of chromosome 1. Chain E"/>
    <property type="match status" value="1"/>
</dbReference>
<dbReference type="GO" id="GO:1990414">
    <property type="term" value="P:replication-born double-strand break repair via sister chromatid exchange"/>
    <property type="evidence" value="ECO:0007669"/>
    <property type="project" value="TreeGrafter"/>
</dbReference>
<feature type="domain" description="Rad21/Rec8-like protein C-terminal eukaryotic" evidence="5">
    <location>
        <begin position="716"/>
        <end position="754"/>
    </location>
</feature>
<feature type="region of interest" description="Disordered" evidence="4">
    <location>
        <begin position="304"/>
        <end position="332"/>
    </location>
</feature>
<proteinExistence type="inferred from homology"/>
<dbReference type="GO" id="GO:0030892">
    <property type="term" value="C:mitotic cohesin complex"/>
    <property type="evidence" value="ECO:0007669"/>
    <property type="project" value="TreeGrafter"/>
</dbReference>
<dbReference type="SUPFAM" id="SSF46785">
    <property type="entry name" value="Winged helix' DNA-binding domain"/>
    <property type="match status" value="1"/>
</dbReference>
<dbReference type="GO" id="GO:0003682">
    <property type="term" value="F:chromatin binding"/>
    <property type="evidence" value="ECO:0007669"/>
    <property type="project" value="TreeGrafter"/>
</dbReference>
<evidence type="ECO:0000256" key="1">
    <source>
        <dbReference type="ARBA" id="ARBA00004123"/>
    </source>
</evidence>
<dbReference type="GO" id="GO:0007064">
    <property type="term" value="P:mitotic sister chromatid cohesion"/>
    <property type="evidence" value="ECO:0007669"/>
    <property type="project" value="TreeGrafter"/>
</dbReference>
<feature type="compositionally biased region" description="Basic and acidic residues" evidence="4">
    <location>
        <begin position="587"/>
        <end position="596"/>
    </location>
</feature>
<name>A0A439DFS9_9PEZI</name>
<dbReference type="InterPro" id="IPR006909">
    <property type="entry name" value="Rad21/Rec8_C_eu"/>
</dbReference>
<dbReference type="PANTHER" id="PTHR12585">
    <property type="entry name" value="SCC1 / RAD21 FAMILY MEMBER"/>
    <property type="match status" value="1"/>
</dbReference>
<dbReference type="AlphaFoldDB" id="A0A439DFS9"/>
<evidence type="ECO:0000256" key="2">
    <source>
        <dbReference type="ARBA" id="ARBA00009870"/>
    </source>
</evidence>
<evidence type="ECO:0000313" key="8">
    <source>
        <dbReference type="Proteomes" id="UP000286045"/>
    </source>
</evidence>
<evidence type="ECO:0008006" key="9">
    <source>
        <dbReference type="Google" id="ProtNLM"/>
    </source>
</evidence>
<comment type="caution">
    <text evidence="7">The sequence shown here is derived from an EMBL/GenBank/DDBJ whole genome shotgun (WGS) entry which is preliminary data.</text>
</comment>
<dbReference type="Proteomes" id="UP000286045">
    <property type="component" value="Unassembled WGS sequence"/>
</dbReference>
<keyword evidence="8" id="KW-1185">Reference proteome</keyword>
<dbReference type="Pfam" id="PF04825">
    <property type="entry name" value="Rad21_Rec8_N"/>
    <property type="match status" value="1"/>
</dbReference>
<gene>
    <name evidence="7" type="ORF">EKO27_g1878</name>
</gene>
<dbReference type="CDD" id="cd21788">
    <property type="entry name" value="Rad21_Rec8_M_SpRad21p-like"/>
    <property type="match status" value="1"/>
</dbReference>
<keyword evidence="3" id="KW-0539">Nucleus</keyword>
<dbReference type="GO" id="GO:0005634">
    <property type="term" value="C:nucleus"/>
    <property type="evidence" value="ECO:0007669"/>
    <property type="project" value="UniProtKB-SubCell"/>
</dbReference>
<comment type="subcellular location">
    <subcellularLocation>
        <location evidence="1">Nucleus</location>
    </subcellularLocation>
</comment>
<dbReference type="PANTHER" id="PTHR12585:SF69">
    <property type="entry name" value="FI11703P"/>
    <property type="match status" value="1"/>
</dbReference>
<organism evidence="7 8">
    <name type="scientific">Xylaria grammica</name>
    <dbReference type="NCBI Taxonomy" id="363999"/>
    <lineage>
        <taxon>Eukaryota</taxon>
        <taxon>Fungi</taxon>
        <taxon>Dikarya</taxon>
        <taxon>Ascomycota</taxon>
        <taxon>Pezizomycotina</taxon>
        <taxon>Sordariomycetes</taxon>
        <taxon>Xylariomycetidae</taxon>
        <taxon>Xylariales</taxon>
        <taxon>Xylariaceae</taxon>
        <taxon>Xylaria</taxon>
    </lineage>
</organism>
<evidence type="ECO:0000259" key="5">
    <source>
        <dbReference type="Pfam" id="PF04824"/>
    </source>
</evidence>
<feature type="region of interest" description="Disordered" evidence="4">
    <location>
        <begin position="587"/>
        <end position="638"/>
    </location>
</feature>
<dbReference type="EMBL" id="RYZI01000031">
    <property type="protein sequence ID" value="RWA13263.1"/>
    <property type="molecule type" value="Genomic_DNA"/>
</dbReference>
<evidence type="ECO:0000256" key="3">
    <source>
        <dbReference type="ARBA" id="ARBA00023242"/>
    </source>
</evidence>
<evidence type="ECO:0000313" key="7">
    <source>
        <dbReference type="EMBL" id="RWA13263.1"/>
    </source>
</evidence>
<accession>A0A439DFS9</accession>
<evidence type="ECO:0000259" key="6">
    <source>
        <dbReference type="Pfam" id="PF04825"/>
    </source>
</evidence>
<dbReference type="InterPro" id="IPR036390">
    <property type="entry name" value="WH_DNA-bd_sf"/>
</dbReference>
<protein>
    <recommendedName>
        <fullName evidence="9">Rad21/Rec8-like protein N-terminal domain-containing protein</fullName>
    </recommendedName>
</protein>
<dbReference type="InterPro" id="IPR006910">
    <property type="entry name" value="Rad21_Rec8_N"/>
</dbReference>
<feature type="region of interest" description="Disordered" evidence="4">
    <location>
        <begin position="483"/>
        <end position="506"/>
    </location>
</feature>
<sequence>MLGCPNVTHPAWVGRLLLIKSDKTRQAFDHFQLPPPSTSIFLLIPTSTYLSPTTTNNHHEENARHHSVSVLSTTLSVYRFASLLDIITITRNSAFLSLSGRDLPNARFCCPPKQRALCLHPLLSTPELILWSALLVIDLSINTVNASIASPSLIHLLFVVAAAAAAMFYSEELLQRSGPLARVWLSANMHKLSKTHVLQSNLPNSVDAIIRPNQAPLALRLSGQLLLGVVRMYSRKARYLLDDCNEALLKIKMAFRATGNNDIPDNLNMPNREALMLPDQITPADNLNILPPPDANWLLSQMEDVNPTPASSNTRARGRPSNRDINLQEDFNNSQFLHEDNLDEDELALAPMDDLELELDFGMDIDERPRMDKSIEMGRDAPAPRPVEDDIFSELDIAPRAKGVDVEQTMDLDFGNDGVRIADADGDVQMDDDLHFDIGDQSAMPEMGGIPSMDRARISESPLSDIDENTARDVEEWTRLNNTSIYEPGYEPEEPEPQPQKKSKKRKLFGLDPATQLTSAHIKEQQQNHDNILKAPSFISRDPYLLALVELKNSGSFVTNIMGSGRAKTWAPELRDMLTLDSIKPTNDLKRKRDSGVADLGSEEEQGNSKSPRLEIGEDEDTLAMPDTGFGERSVAPDGTILEIPADDGAFVNNEDDIHHPRDESINPAFDETVAPVVHPADSGPVSLGTKHAVHVLRDLFGAESATNEEQRKKSVVFQELLPEKRATKADATKMFFECLVLATKDAIKVEQKEGNLGGAIRVRGKRGLWGAWAEKEAGGEMAAQQVDEIVTKPSPAIANSSRAVAAAA</sequence>
<feature type="domain" description="Rad21/Rec8-like protein N-terminal" evidence="6">
    <location>
        <begin position="167"/>
        <end position="265"/>
    </location>
</feature>
<reference evidence="7 8" key="1">
    <citation type="submission" date="2018-12" db="EMBL/GenBank/DDBJ databases">
        <title>Draft genome sequence of Xylaria grammica IHI A82.</title>
        <authorList>
            <person name="Buettner E."/>
            <person name="Kellner H."/>
        </authorList>
    </citation>
    <scope>NUCLEOTIDE SEQUENCE [LARGE SCALE GENOMIC DNA]</scope>
    <source>
        <strain evidence="7 8">IHI A82</strain>
    </source>
</reference>
<dbReference type="Pfam" id="PF04824">
    <property type="entry name" value="Rad21_Rec8"/>
    <property type="match status" value="1"/>
</dbReference>